<feature type="repeat" description="PPR" evidence="2">
    <location>
        <begin position="219"/>
        <end position="253"/>
    </location>
</feature>
<dbReference type="GO" id="GO:0003723">
    <property type="term" value="F:RNA binding"/>
    <property type="evidence" value="ECO:0007669"/>
    <property type="project" value="InterPro"/>
</dbReference>
<sequence>MILNSPNVKSSCVFHPYPETRDNRRRHVLHLHIALVAISQSQVAALLSAMSTIPYTPILRRLQGYLNLTTTELKLIHAHTITHGLSRFAYVSSRILALYAQSQLRDLRYAETLFTHMSNPNVFDCNSLIMGFSKNSQCRKAFLVLKRMLNIGVRPNSCTFVALVKACDSLALLEQVHGQIMKLGSLSDVYVVSSILSVYSKYGAIRVARRVFDESSSRNVVCWTSLITGYCSNGLVNEARELFDVIPERNDVSYSAMVSGYVRNGFYNEGIEIFRELKNCESVKPNGSLLASVLNACAAVGAFVEGKWIHSYIDDHCFEYELELGTALIDFYAKCGWMEPAEKIFDSMPSKDVTTWSAMIMGLAINGKNKMALEMFADMEKVGPEPNAVTFIGVLIACNHKSLLNEAWWLFGHMSKKYGITPSIEHYGCMVDILARGGRIKEALKFINSMPMEPDGAIWGSLLNGCMMHGHVELGQRVGKYLIEFEPHHSGRYVLLANMYAGMGRWEFVSKTRKLMKDRGVSVICAWSFIEIDQNIHKFVVDDKSCSYSGEISTVLSLLGKELVDFSIAKNVLLFEIVSPTTLSSFSILSSTIFTEIALFSGAGGSISNEFCPIRVERDDNDIGEKVFQMDEKVLVGDSRGKPCSSSSSYGEY</sequence>
<dbReference type="Pfam" id="PF13041">
    <property type="entry name" value="PPR_2"/>
    <property type="match status" value="2"/>
</dbReference>
<protein>
    <recommendedName>
        <fullName evidence="5">Pentatricopeptide repeat protein</fullName>
    </recommendedName>
</protein>
<feature type="repeat" description="PPR" evidence="2">
    <location>
        <begin position="121"/>
        <end position="155"/>
    </location>
</feature>
<dbReference type="Proteomes" id="UP001372338">
    <property type="component" value="Unassembled WGS sequence"/>
</dbReference>
<proteinExistence type="predicted"/>
<dbReference type="InterPro" id="IPR046960">
    <property type="entry name" value="PPR_At4g14850-like_plant"/>
</dbReference>
<accession>A0AAN9FF77</accession>
<keyword evidence="1" id="KW-0677">Repeat</keyword>
<dbReference type="GO" id="GO:0009451">
    <property type="term" value="P:RNA modification"/>
    <property type="evidence" value="ECO:0007669"/>
    <property type="project" value="InterPro"/>
</dbReference>
<dbReference type="PANTHER" id="PTHR47926:SF350">
    <property type="entry name" value="(WILD MALAYSIAN BANANA) HYPOTHETICAL PROTEIN"/>
    <property type="match status" value="1"/>
</dbReference>
<dbReference type="PANTHER" id="PTHR47926">
    <property type="entry name" value="PENTATRICOPEPTIDE REPEAT-CONTAINING PROTEIN"/>
    <property type="match status" value="1"/>
</dbReference>
<evidence type="ECO:0008006" key="5">
    <source>
        <dbReference type="Google" id="ProtNLM"/>
    </source>
</evidence>
<organism evidence="3 4">
    <name type="scientific">Crotalaria pallida</name>
    <name type="common">Smooth rattlebox</name>
    <name type="synonym">Crotalaria striata</name>
    <dbReference type="NCBI Taxonomy" id="3830"/>
    <lineage>
        <taxon>Eukaryota</taxon>
        <taxon>Viridiplantae</taxon>
        <taxon>Streptophyta</taxon>
        <taxon>Embryophyta</taxon>
        <taxon>Tracheophyta</taxon>
        <taxon>Spermatophyta</taxon>
        <taxon>Magnoliopsida</taxon>
        <taxon>eudicotyledons</taxon>
        <taxon>Gunneridae</taxon>
        <taxon>Pentapetalae</taxon>
        <taxon>rosids</taxon>
        <taxon>fabids</taxon>
        <taxon>Fabales</taxon>
        <taxon>Fabaceae</taxon>
        <taxon>Papilionoideae</taxon>
        <taxon>50 kb inversion clade</taxon>
        <taxon>genistoids sensu lato</taxon>
        <taxon>core genistoids</taxon>
        <taxon>Crotalarieae</taxon>
        <taxon>Crotalaria</taxon>
    </lineage>
</organism>
<comment type="caution">
    <text evidence="3">The sequence shown here is derived from an EMBL/GenBank/DDBJ whole genome shotgun (WGS) entry which is preliminary data.</text>
</comment>
<dbReference type="PROSITE" id="PS51375">
    <property type="entry name" value="PPR"/>
    <property type="match status" value="3"/>
</dbReference>
<keyword evidence="4" id="KW-1185">Reference proteome</keyword>
<evidence type="ECO:0000313" key="3">
    <source>
        <dbReference type="EMBL" id="KAK7274429.1"/>
    </source>
</evidence>
<dbReference type="InterPro" id="IPR046848">
    <property type="entry name" value="E_motif"/>
</dbReference>
<dbReference type="FunFam" id="1.25.40.10:FF:000184">
    <property type="entry name" value="Pentatricopeptide repeat-containing protein, chloroplastic"/>
    <property type="match status" value="1"/>
</dbReference>
<dbReference type="Gene3D" id="1.25.40.10">
    <property type="entry name" value="Tetratricopeptide repeat domain"/>
    <property type="match status" value="2"/>
</dbReference>
<reference evidence="3 4" key="1">
    <citation type="submission" date="2024-01" db="EMBL/GenBank/DDBJ databases">
        <title>The genomes of 5 underutilized Papilionoideae crops provide insights into root nodulation and disease resistanc.</title>
        <authorList>
            <person name="Yuan L."/>
        </authorList>
    </citation>
    <scope>NUCLEOTIDE SEQUENCE [LARGE SCALE GENOMIC DNA]</scope>
    <source>
        <strain evidence="3">ZHUSHIDOU_FW_LH</strain>
        <tissue evidence="3">Leaf</tissue>
    </source>
</reference>
<dbReference type="Pfam" id="PF01535">
    <property type="entry name" value="PPR"/>
    <property type="match status" value="2"/>
</dbReference>
<dbReference type="InterPro" id="IPR002885">
    <property type="entry name" value="PPR_rpt"/>
</dbReference>
<evidence type="ECO:0000313" key="4">
    <source>
        <dbReference type="Proteomes" id="UP001372338"/>
    </source>
</evidence>
<feature type="repeat" description="PPR" evidence="2">
    <location>
        <begin position="352"/>
        <end position="386"/>
    </location>
</feature>
<dbReference type="AlphaFoldDB" id="A0AAN9FF77"/>
<dbReference type="NCBIfam" id="TIGR00756">
    <property type="entry name" value="PPR"/>
    <property type="match status" value="2"/>
</dbReference>
<evidence type="ECO:0000256" key="1">
    <source>
        <dbReference type="ARBA" id="ARBA00022737"/>
    </source>
</evidence>
<name>A0AAN9FF77_CROPI</name>
<dbReference type="InterPro" id="IPR011990">
    <property type="entry name" value="TPR-like_helical_dom_sf"/>
</dbReference>
<dbReference type="Pfam" id="PF12854">
    <property type="entry name" value="PPR_1"/>
    <property type="match status" value="1"/>
</dbReference>
<gene>
    <name evidence="3" type="ORF">RIF29_15516</name>
</gene>
<evidence type="ECO:0000256" key="2">
    <source>
        <dbReference type="PROSITE-ProRule" id="PRU00708"/>
    </source>
</evidence>
<dbReference type="EMBL" id="JAYWIO010000003">
    <property type="protein sequence ID" value="KAK7274429.1"/>
    <property type="molecule type" value="Genomic_DNA"/>
</dbReference>
<dbReference type="Pfam" id="PF20431">
    <property type="entry name" value="E_motif"/>
    <property type="match status" value="1"/>
</dbReference>